<reference evidence="1 2" key="1">
    <citation type="submission" date="2017-06" db="EMBL/GenBank/DDBJ databases">
        <title>Genome sequencing of cyanobaciteial culture collection at National Institute for Environmental Studies (NIES).</title>
        <authorList>
            <person name="Hirose Y."/>
            <person name="Shimura Y."/>
            <person name="Fujisawa T."/>
            <person name="Nakamura Y."/>
            <person name="Kawachi M."/>
        </authorList>
    </citation>
    <scope>NUCLEOTIDE SEQUENCE [LARGE SCALE GENOMIC DNA]</scope>
    <source>
        <strain evidence="1 2">NIES-2135</strain>
    </source>
</reference>
<proteinExistence type="predicted"/>
<protein>
    <submittedName>
        <fullName evidence="1">Uncharacterized protein</fullName>
    </submittedName>
</protein>
<dbReference type="AlphaFoldDB" id="A0A1Z4JP29"/>
<evidence type="ECO:0000313" key="1">
    <source>
        <dbReference type="EMBL" id="BAY58466.1"/>
    </source>
</evidence>
<gene>
    <name evidence="1" type="ORF">NIES2135_53390</name>
</gene>
<organism evidence="1 2">
    <name type="scientific">Leptolyngbya boryana NIES-2135</name>
    <dbReference type="NCBI Taxonomy" id="1973484"/>
    <lineage>
        <taxon>Bacteria</taxon>
        <taxon>Bacillati</taxon>
        <taxon>Cyanobacteriota</taxon>
        <taxon>Cyanophyceae</taxon>
        <taxon>Leptolyngbyales</taxon>
        <taxon>Leptolyngbyaceae</taxon>
        <taxon>Leptolyngbya group</taxon>
        <taxon>Leptolyngbya</taxon>
    </lineage>
</organism>
<keyword evidence="2" id="KW-1185">Reference proteome</keyword>
<evidence type="ECO:0000313" key="2">
    <source>
        <dbReference type="Proteomes" id="UP000217895"/>
    </source>
</evidence>
<accession>A0A1Z4JP29</accession>
<dbReference type="EMBL" id="AP018203">
    <property type="protein sequence ID" value="BAY58466.1"/>
    <property type="molecule type" value="Genomic_DNA"/>
</dbReference>
<dbReference type="Proteomes" id="UP000217895">
    <property type="component" value="Chromosome"/>
</dbReference>
<sequence>MAYVEIREVEFSDAAVPDDRKQIIKDFLLLCDADASAETKFTLTFDPKQALPAMGGYTSDRLQLESEIKALSPIRIKADSGHEFLLEEPELWIRSDRSYLWFARFTLFV</sequence>
<name>A0A1Z4JP29_LEPBY</name>